<evidence type="ECO:0000313" key="3">
    <source>
        <dbReference type="Proteomes" id="UP000005237"/>
    </source>
</evidence>
<dbReference type="OMA" id="KLMKYYE"/>
<evidence type="ECO:0000256" key="1">
    <source>
        <dbReference type="SAM" id="MobiDB-lite"/>
    </source>
</evidence>
<protein>
    <submittedName>
        <fullName evidence="2">Uncharacterized protein</fullName>
    </submittedName>
</protein>
<dbReference type="PANTHER" id="PTHR13582:SF0">
    <property type="entry name" value="M-PHASE PHOSPHOPROTEIN 6"/>
    <property type="match status" value="1"/>
</dbReference>
<organism evidence="2 3">
    <name type="scientific">Caenorhabditis japonica</name>
    <dbReference type="NCBI Taxonomy" id="281687"/>
    <lineage>
        <taxon>Eukaryota</taxon>
        <taxon>Metazoa</taxon>
        <taxon>Ecdysozoa</taxon>
        <taxon>Nematoda</taxon>
        <taxon>Chromadorea</taxon>
        <taxon>Rhabditida</taxon>
        <taxon>Rhabditina</taxon>
        <taxon>Rhabditomorpha</taxon>
        <taxon>Rhabditoidea</taxon>
        <taxon>Rhabditidae</taxon>
        <taxon>Peloderinae</taxon>
        <taxon>Caenorhabditis</taxon>
    </lineage>
</organism>
<dbReference type="InterPro" id="IPR019324">
    <property type="entry name" value="MPP6"/>
</dbReference>
<feature type="region of interest" description="Disordered" evidence="1">
    <location>
        <begin position="126"/>
        <end position="188"/>
    </location>
</feature>
<dbReference type="Proteomes" id="UP000005237">
    <property type="component" value="Unassembled WGS sequence"/>
</dbReference>
<feature type="region of interest" description="Disordered" evidence="1">
    <location>
        <begin position="32"/>
        <end position="52"/>
    </location>
</feature>
<feature type="compositionally biased region" description="Basic and acidic residues" evidence="1">
    <location>
        <begin position="160"/>
        <end position="169"/>
    </location>
</feature>
<reference evidence="3" key="1">
    <citation type="submission" date="2010-08" db="EMBL/GenBank/DDBJ databases">
        <authorList>
            <consortium name="Caenorhabditis japonica Sequencing Consortium"/>
            <person name="Wilson R.K."/>
        </authorList>
    </citation>
    <scope>NUCLEOTIDE SEQUENCE [LARGE SCALE GENOMIC DNA]</scope>
    <source>
        <strain evidence="3">DF5081</strain>
    </source>
</reference>
<dbReference type="GO" id="GO:0000460">
    <property type="term" value="P:maturation of 5.8S rRNA"/>
    <property type="evidence" value="ECO:0007669"/>
    <property type="project" value="TreeGrafter"/>
</dbReference>
<reference evidence="2" key="2">
    <citation type="submission" date="2022-06" db="UniProtKB">
        <authorList>
            <consortium name="EnsemblMetazoa"/>
        </authorList>
    </citation>
    <scope>IDENTIFICATION</scope>
    <source>
        <strain evidence="2">DF5081</strain>
    </source>
</reference>
<feature type="compositionally biased region" description="Low complexity" evidence="1">
    <location>
        <begin position="146"/>
        <end position="156"/>
    </location>
</feature>
<dbReference type="EnsemblMetazoa" id="CJA09623.1">
    <property type="protein sequence ID" value="CJA09623.1"/>
    <property type="gene ID" value="WBGene00128828"/>
</dbReference>
<sequence length="188" mass="21610">MTSTSSERVVVKELSSSLLDMKFMLSRKKKIEAKKAKSRDAQLEEKIRESEASSSSIAVTAEAKLEYCNDYSKLENLLFGRMSFNGFNKDVELLMEYYEKLRNGELTDDEDEGMDVNDQEMAQTMGGGKLAALSKKAQTKRERAQQQEQNQESSGGRRFNFKDIRKRYSEQNGEGEEPERKFMRPNDD</sequence>
<accession>A0A8R1DRJ8</accession>
<proteinExistence type="predicted"/>
<dbReference type="PANTHER" id="PTHR13582">
    <property type="entry name" value="M-PHASE PHOSPHOPROTEIN 6"/>
    <property type="match status" value="1"/>
</dbReference>
<dbReference type="AlphaFoldDB" id="A0A8R1DRJ8"/>
<evidence type="ECO:0000313" key="2">
    <source>
        <dbReference type="EnsemblMetazoa" id="CJA09623.1"/>
    </source>
</evidence>
<feature type="compositionally biased region" description="Basic and acidic residues" evidence="1">
    <location>
        <begin position="178"/>
        <end position="188"/>
    </location>
</feature>
<keyword evidence="3" id="KW-1185">Reference proteome</keyword>
<name>A0A8R1DRJ8_CAEJA</name>
<feature type="compositionally biased region" description="Basic and acidic residues" evidence="1">
    <location>
        <begin position="33"/>
        <end position="51"/>
    </location>
</feature>
<dbReference type="Pfam" id="PF10175">
    <property type="entry name" value="MPP6"/>
    <property type="match status" value="1"/>
</dbReference>